<dbReference type="Proteomes" id="UP000470772">
    <property type="component" value="Unassembled WGS sequence"/>
</dbReference>
<dbReference type="AlphaFoldDB" id="A0A6A9QQD1"/>
<comment type="caution">
    <text evidence="1">The sequence shown here is derived from an EMBL/GenBank/DDBJ whole genome shotgun (WGS) entry which is preliminary data.</text>
</comment>
<evidence type="ECO:0000313" key="1">
    <source>
        <dbReference type="EMBL" id="MUN29968.1"/>
    </source>
</evidence>
<dbReference type="Gene3D" id="3.40.50.300">
    <property type="entry name" value="P-loop containing nucleotide triphosphate hydrolases"/>
    <property type="match status" value="1"/>
</dbReference>
<dbReference type="Pfam" id="PF13671">
    <property type="entry name" value="AAA_33"/>
    <property type="match status" value="1"/>
</dbReference>
<keyword evidence="2" id="KW-1185">Reference proteome</keyword>
<dbReference type="PANTHER" id="PTHR41930">
    <property type="entry name" value="UPF0200 PROTEIN MJ1399"/>
    <property type="match status" value="1"/>
</dbReference>
<gene>
    <name evidence="1" type="ORF">GC250_11115</name>
</gene>
<organism evidence="1 2">
    <name type="scientific">Sulfuracidifex metallicus DSM 6482 = JCM 9184</name>
    <dbReference type="NCBI Taxonomy" id="523847"/>
    <lineage>
        <taxon>Archaea</taxon>
        <taxon>Thermoproteota</taxon>
        <taxon>Thermoprotei</taxon>
        <taxon>Sulfolobales</taxon>
        <taxon>Sulfolobaceae</taxon>
        <taxon>Sulfuracidifex</taxon>
    </lineage>
</organism>
<dbReference type="PANTHER" id="PTHR41930:SF1">
    <property type="entry name" value="DEPHOSPHO-COA KINASE"/>
    <property type="match status" value="1"/>
</dbReference>
<dbReference type="InterPro" id="IPR027417">
    <property type="entry name" value="P-loop_NTPase"/>
</dbReference>
<accession>A0A6A9QQD1</accession>
<sequence>MPGSGKSLFSNLMKEKGAKVIVMSDVVRKRFSQDGKPGERLMDYAKRLRTIYGNGVVARLSVEEMGSPSPMVVFDGVRSLEEVEEFRNLLQGNEIYLVSIHSPPSIRYERILNRMRPDDSKDLSLIKLRDKEELEFGLGGVIAMSDYILTNTSSIAEFKSQCEEFIKKVLKFG</sequence>
<evidence type="ECO:0000313" key="2">
    <source>
        <dbReference type="Proteomes" id="UP000470772"/>
    </source>
</evidence>
<proteinExistence type="predicted"/>
<protein>
    <submittedName>
        <fullName evidence="1">AAA family ATPase</fullName>
    </submittedName>
</protein>
<dbReference type="SUPFAM" id="SSF52540">
    <property type="entry name" value="P-loop containing nucleoside triphosphate hydrolases"/>
    <property type="match status" value="1"/>
</dbReference>
<name>A0A6A9QQD1_SULME</name>
<reference evidence="1 2" key="1">
    <citation type="submission" date="2019-10" db="EMBL/GenBank/DDBJ databases">
        <title>Sequencing and Assembly of Multiple Reported Metal-Biooxidizing Members of the Extremely Thermoacidophilic Archaeal Family Sulfolobaceae.</title>
        <authorList>
            <person name="Counts J.A."/>
            <person name="Kelly R.M."/>
        </authorList>
    </citation>
    <scope>NUCLEOTIDE SEQUENCE [LARGE SCALE GENOMIC DNA]</scope>
    <source>
        <strain evidence="1 2">DSM 6482</strain>
    </source>
</reference>
<dbReference type="EMBL" id="WGGD01000005">
    <property type="protein sequence ID" value="MUN29968.1"/>
    <property type="molecule type" value="Genomic_DNA"/>
</dbReference>